<evidence type="ECO:0000313" key="3">
    <source>
        <dbReference type="Proteomes" id="UP000314294"/>
    </source>
</evidence>
<organism evidence="2 3">
    <name type="scientific">Liparis tanakae</name>
    <name type="common">Tanaka's snailfish</name>
    <dbReference type="NCBI Taxonomy" id="230148"/>
    <lineage>
        <taxon>Eukaryota</taxon>
        <taxon>Metazoa</taxon>
        <taxon>Chordata</taxon>
        <taxon>Craniata</taxon>
        <taxon>Vertebrata</taxon>
        <taxon>Euteleostomi</taxon>
        <taxon>Actinopterygii</taxon>
        <taxon>Neopterygii</taxon>
        <taxon>Teleostei</taxon>
        <taxon>Neoteleostei</taxon>
        <taxon>Acanthomorphata</taxon>
        <taxon>Eupercaria</taxon>
        <taxon>Perciformes</taxon>
        <taxon>Cottioidei</taxon>
        <taxon>Cottales</taxon>
        <taxon>Liparidae</taxon>
        <taxon>Liparis</taxon>
    </lineage>
</organism>
<evidence type="ECO:0000313" key="2">
    <source>
        <dbReference type="EMBL" id="TNN68385.1"/>
    </source>
</evidence>
<dbReference type="EMBL" id="SRLO01000191">
    <property type="protein sequence ID" value="TNN68385.1"/>
    <property type="molecule type" value="Genomic_DNA"/>
</dbReference>
<evidence type="ECO:0000256" key="1">
    <source>
        <dbReference type="SAM" id="MobiDB-lite"/>
    </source>
</evidence>
<dbReference type="AlphaFoldDB" id="A0A4Z2HSW8"/>
<protein>
    <submittedName>
        <fullName evidence="2">Uncharacterized protein</fullName>
    </submittedName>
</protein>
<feature type="compositionally biased region" description="Low complexity" evidence="1">
    <location>
        <begin position="13"/>
        <end position="29"/>
    </location>
</feature>
<dbReference type="Proteomes" id="UP000314294">
    <property type="component" value="Unassembled WGS sequence"/>
</dbReference>
<comment type="caution">
    <text evidence="2">The sequence shown here is derived from an EMBL/GenBank/DDBJ whole genome shotgun (WGS) entry which is preliminary data.</text>
</comment>
<proteinExistence type="predicted"/>
<feature type="region of interest" description="Disordered" evidence="1">
    <location>
        <begin position="13"/>
        <end position="35"/>
    </location>
</feature>
<accession>A0A4Z2HSW8</accession>
<name>A0A4Z2HSW8_9TELE</name>
<reference evidence="2 3" key="1">
    <citation type="submission" date="2019-03" db="EMBL/GenBank/DDBJ databases">
        <title>First draft genome of Liparis tanakae, snailfish: a comprehensive survey of snailfish specific genes.</title>
        <authorList>
            <person name="Kim W."/>
            <person name="Song I."/>
            <person name="Jeong J.-H."/>
            <person name="Kim D."/>
            <person name="Kim S."/>
            <person name="Ryu S."/>
            <person name="Song J.Y."/>
            <person name="Lee S.K."/>
        </authorList>
    </citation>
    <scope>NUCLEOTIDE SEQUENCE [LARGE SCALE GENOMIC DNA]</scope>
    <source>
        <tissue evidence="2">Muscle</tissue>
    </source>
</reference>
<keyword evidence="3" id="KW-1185">Reference proteome</keyword>
<gene>
    <name evidence="2" type="ORF">EYF80_021438</name>
</gene>
<sequence length="165" mass="18325">MLRMADGPNLGVQARASQPQHQHPQADHAFSSPFRTETISTGPALRLRFLRVCKFPFNFSELSLSGLPQPQYQASHLTPPRASERANKEEAATVYFHRQLAQNGPGGSAPLGPQRQNTAKAQKPMLRSTTGPQLQLHSSLIPDTRLHYDFSGNSSLIPLRKHQRL</sequence>